<sequence>MKLSPALRGDFRLRLPPRASPPSRPRAQSDPARHGRAPHVQHLPGAPDRARDRLLLGAAVSGGVLATDLPGAGTLPPE</sequence>
<evidence type="ECO:0000256" key="1">
    <source>
        <dbReference type="SAM" id="MobiDB-lite"/>
    </source>
</evidence>
<protein>
    <submittedName>
        <fullName evidence="2">Macaca fascicularis brain cDNA clone: QflA-20648, similar to human core promoter element binding protein (COPEB), mRNA, RefSeq: NM_001300.3</fullName>
    </submittedName>
</protein>
<evidence type="ECO:0000313" key="2">
    <source>
        <dbReference type="EMBL" id="BAE90086.1"/>
    </source>
</evidence>
<dbReference type="EMBL" id="AB173024">
    <property type="protein sequence ID" value="BAE90086.1"/>
    <property type="molecule type" value="mRNA"/>
</dbReference>
<accession>I7G6M3</accession>
<name>I7G6M3_MACFA</name>
<organism evidence="2">
    <name type="scientific">Macaca fascicularis</name>
    <name type="common">Crab-eating macaque</name>
    <name type="synonym">Cynomolgus monkey</name>
    <dbReference type="NCBI Taxonomy" id="9541"/>
    <lineage>
        <taxon>Eukaryota</taxon>
        <taxon>Metazoa</taxon>
        <taxon>Chordata</taxon>
        <taxon>Craniata</taxon>
        <taxon>Vertebrata</taxon>
        <taxon>Euteleostomi</taxon>
        <taxon>Mammalia</taxon>
        <taxon>Eutheria</taxon>
        <taxon>Euarchontoglires</taxon>
        <taxon>Primates</taxon>
        <taxon>Haplorrhini</taxon>
        <taxon>Catarrhini</taxon>
        <taxon>Cercopithecidae</taxon>
        <taxon>Cercopithecinae</taxon>
        <taxon>Macaca</taxon>
    </lineage>
</organism>
<proteinExistence type="evidence at transcript level"/>
<feature type="region of interest" description="Disordered" evidence="1">
    <location>
        <begin position="1"/>
        <end position="49"/>
    </location>
</feature>
<reference evidence="2" key="1">
    <citation type="journal article" date="2007" name="PLoS Biol.">
        <title>Rate of evolution in brain-expressed genes in humans and other primates.</title>
        <authorList>
            <person name="Wang H.-Y."/>
            <person name="Chien H.-C."/>
            <person name="Osada N."/>
            <person name="Hashimoto K."/>
            <person name="Sugano S."/>
            <person name="Gojobori T."/>
            <person name="Chou C.-K."/>
            <person name="Tsai S.-F."/>
            <person name="Wu C.-I."/>
            <person name="Shen C.-K.J."/>
        </authorList>
    </citation>
    <scope>NUCLEOTIDE SEQUENCE</scope>
</reference>
<dbReference type="AlphaFoldDB" id="I7G6M3"/>